<feature type="repeat" description="TPR" evidence="3">
    <location>
        <begin position="138"/>
        <end position="171"/>
    </location>
</feature>
<keyword evidence="2 3" id="KW-0802">TPR repeat</keyword>
<dbReference type="SMART" id="SM00028">
    <property type="entry name" value="TPR"/>
    <property type="match status" value="3"/>
</dbReference>
<name>A0A8J7FFE3_9GAMM</name>
<comment type="caution">
    <text evidence="4">The sequence shown here is derived from an EMBL/GenBank/DDBJ whole genome shotgun (WGS) entry which is preliminary data.</text>
</comment>
<evidence type="ECO:0000313" key="4">
    <source>
        <dbReference type="EMBL" id="MBE9398649.1"/>
    </source>
</evidence>
<dbReference type="InterPro" id="IPR011990">
    <property type="entry name" value="TPR-like_helical_dom_sf"/>
</dbReference>
<dbReference type="RefSeq" id="WP_193954346.1">
    <property type="nucleotide sequence ID" value="NZ_JADEYS010000017.1"/>
</dbReference>
<dbReference type="PANTHER" id="PTHR44186:SF1">
    <property type="entry name" value="BARDET-BIEDL SYNDROME 4 PROTEIN"/>
    <property type="match status" value="1"/>
</dbReference>
<feature type="repeat" description="TPR" evidence="3">
    <location>
        <begin position="34"/>
        <end position="67"/>
    </location>
</feature>
<dbReference type="InterPro" id="IPR019734">
    <property type="entry name" value="TPR_rpt"/>
</dbReference>
<sequence>MNGLRLTLILTLILLSGCSSDNVRRGGDGADAANAAYNRLGIEYLQAGDLQGAKKSFQKSLALIPSDAEAFNGLALVFQLEGEAALAEEYFRKATDQAPQSAMIRNNFGAFLYAAGRYEEACEELAQATQDPFYNRRAQAFENLARCYNNLNNSAAAKHAFERALQISPSRVISMIELASIELDQGRLNEAESYFERFNGLVERRRVAHYAKSLWVGIQIARERGQASQAAIYALLLKNLFPDSAEYKLYEESAR</sequence>
<dbReference type="EMBL" id="JADEYS010000017">
    <property type="protein sequence ID" value="MBE9398649.1"/>
    <property type="molecule type" value="Genomic_DNA"/>
</dbReference>
<evidence type="ECO:0000256" key="1">
    <source>
        <dbReference type="ARBA" id="ARBA00022737"/>
    </source>
</evidence>
<keyword evidence="5" id="KW-1185">Reference proteome</keyword>
<dbReference type="AlphaFoldDB" id="A0A8J7FFE3"/>
<dbReference type="Pfam" id="PF13432">
    <property type="entry name" value="TPR_16"/>
    <property type="match status" value="1"/>
</dbReference>
<organism evidence="4 5">
    <name type="scientific">Pontibacterium sinense</name>
    <dbReference type="NCBI Taxonomy" id="2781979"/>
    <lineage>
        <taxon>Bacteria</taxon>
        <taxon>Pseudomonadati</taxon>
        <taxon>Pseudomonadota</taxon>
        <taxon>Gammaproteobacteria</taxon>
        <taxon>Oceanospirillales</taxon>
        <taxon>Oceanospirillaceae</taxon>
        <taxon>Pontibacterium</taxon>
    </lineage>
</organism>
<evidence type="ECO:0000313" key="5">
    <source>
        <dbReference type="Proteomes" id="UP000640333"/>
    </source>
</evidence>
<feature type="repeat" description="TPR" evidence="3">
    <location>
        <begin position="68"/>
        <end position="101"/>
    </location>
</feature>
<dbReference type="PROSITE" id="PS50005">
    <property type="entry name" value="TPR"/>
    <property type="match status" value="3"/>
</dbReference>
<protein>
    <submittedName>
        <fullName evidence="4">Type IV pilus biogenesis/stability protein PilW</fullName>
    </submittedName>
</protein>
<keyword evidence="1" id="KW-0677">Repeat</keyword>
<evidence type="ECO:0000256" key="2">
    <source>
        <dbReference type="ARBA" id="ARBA00022803"/>
    </source>
</evidence>
<reference evidence="4" key="1">
    <citation type="submission" date="2020-10" db="EMBL/GenBank/DDBJ databases">
        <title>Bacterium isolated from coastal waters sediment.</title>
        <authorList>
            <person name="Chen R.-J."/>
            <person name="Lu D.-C."/>
            <person name="Zhu K.-L."/>
            <person name="Du Z.-J."/>
        </authorList>
    </citation>
    <scope>NUCLEOTIDE SEQUENCE</scope>
    <source>
        <strain evidence="4">N1Y112</strain>
    </source>
</reference>
<dbReference type="Pfam" id="PF13181">
    <property type="entry name" value="TPR_8"/>
    <property type="match status" value="1"/>
</dbReference>
<evidence type="ECO:0000256" key="3">
    <source>
        <dbReference type="PROSITE-ProRule" id="PRU00339"/>
    </source>
</evidence>
<proteinExistence type="predicted"/>
<dbReference type="Gene3D" id="1.25.40.10">
    <property type="entry name" value="Tetratricopeptide repeat domain"/>
    <property type="match status" value="1"/>
</dbReference>
<dbReference type="PROSITE" id="PS51257">
    <property type="entry name" value="PROKAR_LIPOPROTEIN"/>
    <property type="match status" value="1"/>
</dbReference>
<dbReference type="SUPFAM" id="SSF48452">
    <property type="entry name" value="TPR-like"/>
    <property type="match status" value="1"/>
</dbReference>
<dbReference type="InterPro" id="IPR013360">
    <property type="entry name" value="Pilus_4_PilW"/>
</dbReference>
<accession>A0A8J7FFE3</accession>
<dbReference type="NCBIfam" id="TIGR02521">
    <property type="entry name" value="type_IV_pilW"/>
    <property type="match status" value="1"/>
</dbReference>
<dbReference type="PANTHER" id="PTHR44186">
    <property type="match status" value="1"/>
</dbReference>
<gene>
    <name evidence="4" type="primary">pilW</name>
    <name evidence="4" type="ORF">IOQ59_15430</name>
</gene>
<dbReference type="Proteomes" id="UP000640333">
    <property type="component" value="Unassembled WGS sequence"/>
</dbReference>